<sequence>MLNTGGGEVVLAPATDSDNSRTLMNRLRARVFTASLTGLLGLAAVAVVTATPSVAAAQDSAIEAFKAKHEAVVKLVKDNASDAKLQAKVDGLLDYDYLSSSALGGPKNYARVCGSRCDEFDALLTRLIRENYLRMIRKAEKHPVEYVGQVEGKNNIYKVTTRVKIEKNGREQSITVDYVMHKVDGAWQVRDIITDGVSLAKTYRYEFNKIAKAEGIDGIIRKLEAKLGSLDANP</sequence>
<dbReference type="InterPro" id="IPR008869">
    <property type="entry name" value="MlaC/ttg2D"/>
</dbReference>
<dbReference type="Gene3D" id="3.10.450.710">
    <property type="entry name" value="Tgt2/MlaC"/>
    <property type="match status" value="1"/>
</dbReference>
<dbReference type="Pfam" id="PF05494">
    <property type="entry name" value="MlaC"/>
    <property type="match status" value="1"/>
</dbReference>
<keyword evidence="3" id="KW-1185">Reference proteome</keyword>
<dbReference type="PANTHER" id="PTHR36573:SF1">
    <property type="entry name" value="INTERMEMBRANE PHOSPHOLIPID TRANSPORT SYSTEM BINDING PROTEIN MLAC"/>
    <property type="match status" value="1"/>
</dbReference>
<evidence type="ECO:0000313" key="3">
    <source>
        <dbReference type="Proteomes" id="UP000237968"/>
    </source>
</evidence>
<dbReference type="AlphaFoldDB" id="A0A2S9XLV0"/>
<feature type="transmembrane region" description="Helical" evidence="1">
    <location>
        <begin position="31"/>
        <end position="50"/>
    </location>
</feature>
<organism evidence="2 3">
    <name type="scientific">Enhygromyxa salina</name>
    <dbReference type="NCBI Taxonomy" id="215803"/>
    <lineage>
        <taxon>Bacteria</taxon>
        <taxon>Pseudomonadati</taxon>
        <taxon>Myxococcota</taxon>
        <taxon>Polyangia</taxon>
        <taxon>Nannocystales</taxon>
        <taxon>Nannocystaceae</taxon>
        <taxon>Enhygromyxa</taxon>
    </lineage>
</organism>
<name>A0A2S9XLV0_9BACT</name>
<dbReference type="PANTHER" id="PTHR36573">
    <property type="entry name" value="INTERMEMBRANE PHOSPHOLIPID TRANSPORT SYSTEM BINDING PROTEIN MLAC"/>
    <property type="match status" value="1"/>
</dbReference>
<keyword evidence="1" id="KW-0812">Transmembrane</keyword>
<gene>
    <name evidence="2" type="ORF">ENSA5_42530</name>
</gene>
<keyword evidence="1" id="KW-1133">Transmembrane helix</keyword>
<dbReference type="Proteomes" id="UP000237968">
    <property type="component" value="Unassembled WGS sequence"/>
</dbReference>
<evidence type="ECO:0000313" key="2">
    <source>
        <dbReference type="EMBL" id="PRP93849.1"/>
    </source>
</evidence>
<accession>A0A2S9XLV0</accession>
<evidence type="ECO:0000256" key="1">
    <source>
        <dbReference type="SAM" id="Phobius"/>
    </source>
</evidence>
<keyword evidence="1" id="KW-0472">Membrane</keyword>
<dbReference type="InterPro" id="IPR042245">
    <property type="entry name" value="Tgt2/MlaC_sf"/>
</dbReference>
<comment type="caution">
    <text evidence="2">The sequence shown here is derived from an EMBL/GenBank/DDBJ whole genome shotgun (WGS) entry which is preliminary data.</text>
</comment>
<dbReference type="EMBL" id="PVNK01000184">
    <property type="protein sequence ID" value="PRP93849.1"/>
    <property type="molecule type" value="Genomic_DNA"/>
</dbReference>
<reference evidence="2 3" key="1">
    <citation type="submission" date="2018-03" db="EMBL/GenBank/DDBJ databases">
        <title>Draft Genome Sequences of the Obligatory Marine Myxobacteria Enhygromyxa salina SWB005.</title>
        <authorList>
            <person name="Poehlein A."/>
            <person name="Moghaddam J.A."/>
            <person name="Harms H."/>
            <person name="Alanjari M."/>
            <person name="Koenig G.M."/>
            <person name="Daniel R."/>
            <person name="Schaeberle T.F."/>
        </authorList>
    </citation>
    <scope>NUCLEOTIDE SEQUENCE [LARGE SCALE GENOMIC DNA]</scope>
    <source>
        <strain evidence="2 3">SWB005</strain>
    </source>
</reference>
<protein>
    <submittedName>
        <fullName evidence="2">Toluene tolerance, Ttg2</fullName>
    </submittedName>
</protein>
<proteinExistence type="predicted"/>